<organism evidence="1 2">
    <name type="scientific">Flagellimonas chongwuensis</name>
    <dbReference type="NCBI Taxonomy" id="2697365"/>
    <lineage>
        <taxon>Bacteria</taxon>
        <taxon>Pseudomonadati</taxon>
        <taxon>Bacteroidota</taxon>
        <taxon>Flavobacteriia</taxon>
        <taxon>Flavobacteriales</taxon>
        <taxon>Flavobacteriaceae</taxon>
        <taxon>Flagellimonas</taxon>
    </lineage>
</organism>
<gene>
    <name evidence="1" type="ORF">GUA46_05600</name>
</gene>
<reference evidence="1 2" key="1">
    <citation type="submission" date="2020-01" db="EMBL/GenBank/DDBJ databases">
        <title>Draft Genome Analysis of Muricauda sp. HICW Isolated from coastal seawater of PR China.</title>
        <authorList>
            <person name="Chen M.-X."/>
        </authorList>
    </citation>
    <scope>NUCLEOTIDE SEQUENCE [LARGE SCALE GENOMIC DNA]</scope>
    <source>
        <strain evidence="1 2">HICW</strain>
    </source>
</reference>
<evidence type="ECO:0000313" key="2">
    <source>
        <dbReference type="Proteomes" id="UP000558089"/>
    </source>
</evidence>
<comment type="caution">
    <text evidence="1">The sequence shown here is derived from an EMBL/GenBank/DDBJ whole genome shotgun (WGS) entry which is preliminary data.</text>
</comment>
<dbReference type="AlphaFoldDB" id="A0A850N9A0"/>
<dbReference type="RefSeq" id="WP_176619657.1">
    <property type="nucleotide sequence ID" value="NZ_WYET01000002.1"/>
</dbReference>
<sequence>MRATILLLIVILPYIGIGQNKTSLEKTLWKRVQSCYSLFEPNKDGILEYNKIDDSKNGYLKVWGTFPTCGCMCISTVGAYKDIDGNYTLLQKEEFLCEDKNSISSNKDLDKILPENFGIHTFSKKELNINSKYVVFFLDVEIPRFGTDTKVALRFIPFGIFQELNGSVISYDYSQEYENTSVHYIKEIEYMARTIIDDNTLTHLLKKDYESIHVVDRKFIETKIIGPDSWENFESFDELSEKLSILKNAYDIYSQLDFMSILMQWNKEKARFEVKSKSDGPKTMTFKEFILEHEFWIPIC</sequence>
<protein>
    <submittedName>
        <fullName evidence="1">Uncharacterized protein</fullName>
    </submittedName>
</protein>
<dbReference type="Proteomes" id="UP000558089">
    <property type="component" value="Unassembled WGS sequence"/>
</dbReference>
<dbReference type="EMBL" id="WYET01000002">
    <property type="protein sequence ID" value="NVN17811.1"/>
    <property type="molecule type" value="Genomic_DNA"/>
</dbReference>
<accession>A0A850N9A0</accession>
<evidence type="ECO:0000313" key="1">
    <source>
        <dbReference type="EMBL" id="NVN17811.1"/>
    </source>
</evidence>
<proteinExistence type="predicted"/>
<keyword evidence="2" id="KW-1185">Reference proteome</keyword>
<name>A0A850N9A0_9FLAO</name>